<proteinExistence type="predicted"/>
<dbReference type="AlphaFoldDB" id="A0A381ZNE0"/>
<dbReference type="EMBL" id="UINC01021841">
    <property type="protein sequence ID" value="SVA90253.1"/>
    <property type="molecule type" value="Genomic_DNA"/>
</dbReference>
<reference evidence="1" key="1">
    <citation type="submission" date="2018-05" db="EMBL/GenBank/DDBJ databases">
        <authorList>
            <person name="Lanie J.A."/>
            <person name="Ng W.-L."/>
            <person name="Kazmierczak K.M."/>
            <person name="Andrzejewski T.M."/>
            <person name="Davidsen T.M."/>
            <person name="Wayne K.J."/>
            <person name="Tettelin H."/>
            <person name="Glass J.I."/>
            <person name="Rusch D."/>
            <person name="Podicherti R."/>
            <person name="Tsui H.-C.T."/>
            <person name="Winkler M.E."/>
        </authorList>
    </citation>
    <scope>NUCLEOTIDE SEQUENCE</scope>
</reference>
<evidence type="ECO:0000313" key="1">
    <source>
        <dbReference type="EMBL" id="SVA90253.1"/>
    </source>
</evidence>
<name>A0A381ZNE0_9ZZZZ</name>
<gene>
    <name evidence="1" type="ORF">METZ01_LOCUS143107</name>
</gene>
<sequence>MVDFTTPDLPGASEVYNKIASKVAEVEKNVMDNLEATASDLKAKLEPDLLDLKAKTQGMIPELPTAPSLNLQSEITALSSLTAGSDAHIAKLAAIGSSFGSAITAGGYSLDSITTAGASALKEAASIASGGLPSLTGGLPTPSSLAAAIPNMELPPGATEAIEVAKAALQPTVDVLKEAASEFSTDMSEDDSLGIYGDAFATTTLGDAAKALVAQAEAFAAAFESRQNRIIQESAEVEI</sequence>
<protein>
    <submittedName>
        <fullName evidence="1">Uncharacterized protein</fullName>
    </submittedName>
</protein>
<accession>A0A381ZNE0</accession>
<organism evidence="1">
    <name type="scientific">marine metagenome</name>
    <dbReference type="NCBI Taxonomy" id="408172"/>
    <lineage>
        <taxon>unclassified sequences</taxon>
        <taxon>metagenomes</taxon>
        <taxon>ecological metagenomes</taxon>
    </lineage>
</organism>